<dbReference type="eggNOG" id="KOG4289">
    <property type="taxonomic scope" value="Eukaryota"/>
</dbReference>
<keyword evidence="3" id="KW-1185">Reference proteome</keyword>
<accession>S7NUF3</accession>
<keyword evidence="1" id="KW-0472">Membrane</keyword>
<protein>
    <submittedName>
        <fullName evidence="2">Cadherin EGF LAG seven-pass G-type receptor 2</fullName>
    </submittedName>
</protein>
<evidence type="ECO:0000313" key="2">
    <source>
        <dbReference type="EMBL" id="EPQ20650.1"/>
    </source>
</evidence>
<dbReference type="PANTHER" id="PTHR12011:SF347">
    <property type="entry name" value="FI21270P1-RELATED"/>
    <property type="match status" value="1"/>
</dbReference>
<dbReference type="Proteomes" id="UP000052978">
    <property type="component" value="Unassembled WGS sequence"/>
</dbReference>
<dbReference type="EMBL" id="KE286115">
    <property type="protein sequence ID" value="EPQ20650.1"/>
    <property type="molecule type" value="Genomic_DNA"/>
</dbReference>
<gene>
    <name evidence="2" type="ORF">D623_10000282</name>
</gene>
<name>S7NUF3_MYOBR</name>
<evidence type="ECO:0000313" key="3">
    <source>
        <dbReference type="Proteomes" id="UP000052978"/>
    </source>
</evidence>
<evidence type="ECO:0000256" key="1">
    <source>
        <dbReference type="SAM" id="Phobius"/>
    </source>
</evidence>
<feature type="transmembrane region" description="Helical" evidence="1">
    <location>
        <begin position="27"/>
        <end position="44"/>
    </location>
</feature>
<reference evidence="2 3" key="1">
    <citation type="journal article" date="2013" name="Nat. Commun.">
        <title>Genome analysis reveals insights into physiology and longevity of the Brandt's bat Myotis brandtii.</title>
        <authorList>
            <person name="Seim I."/>
            <person name="Fang X."/>
            <person name="Xiong Z."/>
            <person name="Lobanov A.V."/>
            <person name="Huang Z."/>
            <person name="Ma S."/>
            <person name="Feng Y."/>
            <person name="Turanov A.A."/>
            <person name="Zhu Y."/>
            <person name="Lenz T.L."/>
            <person name="Gerashchenko M.V."/>
            <person name="Fan D."/>
            <person name="Hee Yim S."/>
            <person name="Yao X."/>
            <person name="Jordan D."/>
            <person name="Xiong Y."/>
            <person name="Ma Y."/>
            <person name="Lyapunov A.N."/>
            <person name="Chen G."/>
            <person name="Kulakova O.I."/>
            <person name="Sun Y."/>
            <person name="Lee S.G."/>
            <person name="Bronson R.T."/>
            <person name="Moskalev A.A."/>
            <person name="Sunyaev S.R."/>
            <person name="Zhang G."/>
            <person name="Krogh A."/>
            <person name="Wang J."/>
            <person name="Gladyshev V.N."/>
        </authorList>
    </citation>
    <scope>NUCLEOTIDE SEQUENCE [LARGE SCALE GENOMIC DNA]</scope>
</reference>
<keyword evidence="1" id="KW-1133">Transmembrane helix</keyword>
<sequence>MGGVGGRMAWPHSQSALLPSSGLRPSFAVLLLLSAAWLLALLSVNSDTLLFHYLFAACNCIQGPLIFLSYVVLSKEVRKALKFACSRKPSPDPALTTKSTLTSSYNCPSPYADGRLYQPYGDSVGSLHSASRSGKSQPSYIPFLLR</sequence>
<feature type="transmembrane region" description="Helical" evidence="1">
    <location>
        <begin position="50"/>
        <end position="73"/>
    </location>
</feature>
<keyword evidence="1" id="KW-0812">Transmembrane</keyword>
<dbReference type="Gene3D" id="1.20.1070.10">
    <property type="entry name" value="Rhodopsin 7-helix transmembrane proteins"/>
    <property type="match status" value="1"/>
</dbReference>
<organism evidence="2 3">
    <name type="scientific">Myotis brandtii</name>
    <name type="common">Brandt's bat</name>
    <dbReference type="NCBI Taxonomy" id="109478"/>
    <lineage>
        <taxon>Eukaryota</taxon>
        <taxon>Metazoa</taxon>
        <taxon>Chordata</taxon>
        <taxon>Craniata</taxon>
        <taxon>Vertebrata</taxon>
        <taxon>Euteleostomi</taxon>
        <taxon>Mammalia</taxon>
        <taxon>Eutheria</taxon>
        <taxon>Laurasiatheria</taxon>
        <taxon>Chiroptera</taxon>
        <taxon>Yangochiroptera</taxon>
        <taxon>Vespertilionidae</taxon>
        <taxon>Myotis</taxon>
    </lineage>
</organism>
<dbReference type="PANTHER" id="PTHR12011">
    <property type="entry name" value="ADHESION G-PROTEIN COUPLED RECEPTOR"/>
    <property type="match status" value="1"/>
</dbReference>
<proteinExistence type="predicted"/>
<keyword evidence="2" id="KW-0675">Receptor</keyword>
<dbReference type="AlphaFoldDB" id="S7NUF3"/>
<dbReference type="GO" id="GO:0005886">
    <property type="term" value="C:plasma membrane"/>
    <property type="evidence" value="ECO:0007669"/>
    <property type="project" value="TreeGrafter"/>
</dbReference>